<protein>
    <recommendedName>
        <fullName evidence="2">BTB domain-containing protein</fullName>
    </recommendedName>
</protein>
<dbReference type="AlphaFoldDB" id="A0A0C9SXM0"/>
<dbReference type="InterPro" id="IPR000210">
    <property type="entry name" value="BTB/POZ_dom"/>
</dbReference>
<evidence type="ECO:0000256" key="1">
    <source>
        <dbReference type="SAM" id="MobiDB-lite"/>
    </source>
</evidence>
<dbReference type="InterPro" id="IPR011333">
    <property type="entry name" value="SKP1/BTB/POZ_sf"/>
</dbReference>
<keyword evidence="4" id="KW-1185">Reference proteome</keyword>
<sequence length="269" mass="29812">MSSNGVSQMVRHPQYYIRDGNITFLAEGVLFRVHKYFFERESESFRTSFAPSGEIKDDEASDTNPYKLDVKSEEFAQFLWVWYNPKYTYSRQGKNAWLTILQLANRWGFPEVRQLAIRQLEDLQLQPVEKISTYKKYNVDNELLLPSYMALCRSPTLPSPSDGQVLTMETVLKLADARERSLLSAAASGCASPTSASASDEVLGSIVADLFGLTPRSNGATVGTGGQAVNGPDTTITLQEPEPGRRGNSSNGTQNTRTVSVIQSSHRPC</sequence>
<reference evidence="3 4" key="1">
    <citation type="submission" date="2014-06" db="EMBL/GenBank/DDBJ databases">
        <authorList>
            <consortium name="DOE Joint Genome Institute"/>
            <person name="Kuo A."/>
            <person name="Kohler A."/>
            <person name="Nagy L.G."/>
            <person name="Floudas D."/>
            <person name="Copeland A."/>
            <person name="Barry K.W."/>
            <person name="Cichocki N."/>
            <person name="Veneault-Fourrey C."/>
            <person name="LaButti K."/>
            <person name="Lindquist E.A."/>
            <person name="Lipzen A."/>
            <person name="Lundell T."/>
            <person name="Morin E."/>
            <person name="Murat C."/>
            <person name="Sun H."/>
            <person name="Tunlid A."/>
            <person name="Henrissat B."/>
            <person name="Grigoriev I.V."/>
            <person name="Hibbett D.S."/>
            <person name="Martin F."/>
            <person name="Nordberg H.P."/>
            <person name="Cantor M.N."/>
            <person name="Hua S.X."/>
        </authorList>
    </citation>
    <scope>NUCLEOTIDE SEQUENCE [LARGE SCALE GENOMIC DNA]</scope>
    <source>
        <strain evidence="3 4">ATCC 200175</strain>
    </source>
</reference>
<dbReference type="Proteomes" id="UP000053647">
    <property type="component" value="Unassembled WGS sequence"/>
</dbReference>
<evidence type="ECO:0000313" key="4">
    <source>
        <dbReference type="Proteomes" id="UP000053647"/>
    </source>
</evidence>
<dbReference type="HOGENOM" id="CLU_047592_0_3_1"/>
<proteinExistence type="predicted"/>
<dbReference type="SUPFAM" id="SSF54695">
    <property type="entry name" value="POZ domain"/>
    <property type="match status" value="1"/>
</dbReference>
<organism evidence="3 4">
    <name type="scientific">Paxillus involutus ATCC 200175</name>
    <dbReference type="NCBI Taxonomy" id="664439"/>
    <lineage>
        <taxon>Eukaryota</taxon>
        <taxon>Fungi</taxon>
        <taxon>Dikarya</taxon>
        <taxon>Basidiomycota</taxon>
        <taxon>Agaricomycotina</taxon>
        <taxon>Agaricomycetes</taxon>
        <taxon>Agaricomycetidae</taxon>
        <taxon>Boletales</taxon>
        <taxon>Paxilineae</taxon>
        <taxon>Paxillaceae</taxon>
        <taxon>Paxillus</taxon>
    </lineage>
</organism>
<dbReference type="EMBL" id="KN819791">
    <property type="protein sequence ID" value="KIJ07770.1"/>
    <property type="molecule type" value="Genomic_DNA"/>
</dbReference>
<feature type="compositionally biased region" description="Polar residues" evidence="1">
    <location>
        <begin position="247"/>
        <end position="269"/>
    </location>
</feature>
<dbReference type="Gene3D" id="3.30.710.10">
    <property type="entry name" value="Potassium Channel Kv1.1, Chain A"/>
    <property type="match status" value="1"/>
</dbReference>
<reference evidence="4" key="2">
    <citation type="submission" date="2015-01" db="EMBL/GenBank/DDBJ databases">
        <title>Evolutionary Origins and Diversification of the Mycorrhizal Mutualists.</title>
        <authorList>
            <consortium name="DOE Joint Genome Institute"/>
            <consortium name="Mycorrhizal Genomics Consortium"/>
            <person name="Kohler A."/>
            <person name="Kuo A."/>
            <person name="Nagy L.G."/>
            <person name="Floudas D."/>
            <person name="Copeland A."/>
            <person name="Barry K.W."/>
            <person name="Cichocki N."/>
            <person name="Veneault-Fourrey C."/>
            <person name="LaButti K."/>
            <person name="Lindquist E.A."/>
            <person name="Lipzen A."/>
            <person name="Lundell T."/>
            <person name="Morin E."/>
            <person name="Murat C."/>
            <person name="Riley R."/>
            <person name="Ohm R."/>
            <person name="Sun H."/>
            <person name="Tunlid A."/>
            <person name="Henrissat B."/>
            <person name="Grigoriev I.V."/>
            <person name="Hibbett D.S."/>
            <person name="Martin F."/>
        </authorList>
    </citation>
    <scope>NUCLEOTIDE SEQUENCE [LARGE SCALE GENOMIC DNA]</scope>
    <source>
        <strain evidence="4">ATCC 200175</strain>
    </source>
</reference>
<evidence type="ECO:0000259" key="2">
    <source>
        <dbReference type="PROSITE" id="PS50097"/>
    </source>
</evidence>
<dbReference type="OrthoDB" id="9997739at2759"/>
<feature type="domain" description="BTB" evidence="2">
    <location>
        <begin position="20"/>
        <end position="91"/>
    </location>
</feature>
<dbReference type="PROSITE" id="PS50097">
    <property type="entry name" value="BTB"/>
    <property type="match status" value="1"/>
</dbReference>
<evidence type="ECO:0000313" key="3">
    <source>
        <dbReference type="EMBL" id="KIJ07770.1"/>
    </source>
</evidence>
<name>A0A0C9SXM0_PAXIN</name>
<feature type="region of interest" description="Disordered" evidence="1">
    <location>
        <begin position="218"/>
        <end position="269"/>
    </location>
</feature>
<gene>
    <name evidence="3" type="ORF">PAXINDRAFT_89864</name>
</gene>
<accession>A0A0C9SXM0</accession>
<dbReference type="Pfam" id="PF00651">
    <property type="entry name" value="BTB"/>
    <property type="match status" value="1"/>
</dbReference>